<organism evidence="2 3">
    <name type="scientific">Enterovibrio norvegicus DSM 15893</name>
    <dbReference type="NCBI Taxonomy" id="1121869"/>
    <lineage>
        <taxon>Bacteria</taxon>
        <taxon>Pseudomonadati</taxon>
        <taxon>Pseudomonadota</taxon>
        <taxon>Gammaproteobacteria</taxon>
        <taxon>Vibrionales</taxon>
        <taxon>Vibrionaceae</taxon>
        <taxon>Enterovibrio</taxon>
    </lineage>
</organism>
<evidence type="ECO:0000313" key="2">
    <source>
        <dbReference type="EMBL" id="SFO99395.1"/>
    </source>
</evidence>
<accession>A0A1I5LQ85</accession>
<dbReference type="OrthoDB" id="9804751at2"/>
<dbReference type="RefSeq" id="WP_017012430.1">
    <property type="nucleotide sequence ID" value="NZ_FOWR01000006.1"/>
</dbReference>
<dbReference type="InterPro" id="IPR013976">
    <property type="entry name" value="HDOD"/>
</dbReference>
<dbReference type="SUPFAM" id="SSF109604">
    <property type="entry name" value="HD-domain/PDEase-like"/>
    <property type="match status" value="1"/>
</dbReference>
<proteinExistence type="predicted"/>
<name>A0A1I5LQ85_9GAMM</name>
<dbReference type="PIRSF" id="PIRSF003180">
    <property type="entry name" value="DiGMPpdiest_YuxH"/>
    <property type="match status" value="1"/>
</dbReference>
<dbReference type="EMBL" id="FOWR01000006">
    <property type="protein sequence ID" value="SFO99395.1"/>
    <property type="molecule type" value="Genomic_DNA"/>
</dbReference>
<dbReference type="PROSITE" id="PS51833">
    <property type="entry name" value="HDOD"/>
    <property type="match status" value="1"/>
</dbReference>
<dbReference type="InterPro" id="IPR014408">
    <property type="entry name" value="dGMP_Pdiesterase_EAL/HD-GYP"/>
</dbReference>
<dbReference type="Pfam" id="PF08668">
    <property type="entry name" value="HDOD"/>
    <property type="match status" value="1"/>
</dbReference>
<dbReference type="InterPro" id="IPR052340">
    <property type="entry name" value="RNase_Y/CdgJ"/>
</dbReference>
<evidence type="ECO:0000313" key="3">
    <source>
        <dbReference type="Proteomes" id="UP000182692"/>
    </source>
</evidence>
<evidence type="ECO:0000259" key="1">
    <source>
        <dbReference type="PROSITE" id="PS51833"/>
    </source>
</evidence>
<dbReference type="Proteomes" id="UP000182692">
    <property type="component" value="Unassembled WGS sequence"/>
</dbReference>
<dbReference type="GeneID" id="35872311"/>
<dbReference type="AlphaFoldDB" id="A0A1I5LQ85"/>
<dbReference type="Gene3D" id="3.20.20.450">
    <property type="entry name" value="EAL domain"/>
    <property type="match status" value="1"/>
</dbReference>
<feature type="domain" description="HDOD" evidence="1">
    <location>
        <begin position="189"/>
        <end position="381"/>
    </location>
</feature>
<protein>
    <submittedName>
        <fullName evidence="2">EAL and modified HD-GYP domain-containing signal transduction protein</fullName>
    </submittedName>
</protein>
<sequence>MAEIFFSCQPIFDNELQHWGSELLFREGLENKFPSIDEDTATSRILSANFLASNAKQKLTRYIVSFGESSLLDEIPLSMPSQHLIIAITDECSPTAELVSKLRAYRREGYRILMDGKVINNEWRNYLELIDILSISMERDNPADWEYTISQYPQQVFLARKVEKQEELEAAQSYGFALFQGYFFEKPQIVRSEDVAPSVMSLLDICIIINKNPDDIDTLAKVISKDVSLLYKVIASANILAKTKTSKISNPRQAVVYLGVQALRRLVSLLIMSNLNHQHAAQLQNAALSRATFYSMLSIEDKAFNADEAFIVGAFSLLDVMLSKPMADIVAQLDLSNDVKRALVNKEGIYGHLLQMSHDIDQANWNGLVHWCNQLKLSDKSVLKDFEAARISTADITASMQV</sequence>
<dbReference type="SUPFAM" id="SSF141868">
    <property type="entry name" value="EAL domain-like"/>
    <property type="match status" value="1"/>
</dbReference>
<reference evidence="2 3" key="1">
    <citation type="submission" date="2016-10" db="EMBL/GenBank/DDBJ databases">
        <authorList>
            <person name="de Groot N.N."/>
        </authorList>
    </citation>
    <scope>NUCLEOTIDE SEQUENCE [LARGE SCALE GENOMIC DNA]</scope>
    <source>
        <strain evidence="2 3">DSM 15893</strain>
    </source>
</reference>
<dbReference type="PANTHER" id="PTHR33525">
    <property type="match status" value="1"/>
</dbReference>
<dbReference type="Gene3D" id="1.10.3210.10">
    <property type="entry name" value="Hypothetical protein af1432"/>
    <property type="match status" value="1"/>
</dbReference>
<dbReference type="PANTHER" id="PTHR33525:SF4">
    <property type="entry name" value="CYCLIC DI-GMP PHOSPHODIESTERASE CDGJ"/>
    <property type="match status" value="1"/>
</dbReference>
<dbReference type="STRING" id="1121869.SAMN03084138_01016"/>
<dbReference type="InterPro" id="IPR035919">
    <property type="entry name" value="EAL_sf"/>
</dbReference>
<gene>
    <name evidence="2" type="ORF">SAMN03084138_01016</name>
</gene>